<reference evidence="1 2" key="1">
    <citation type="submission" date="2024-05" db="EMBL/GenBank/DDBJ databases">
        <title>Sinomonas sp. nov., isolated from a waste landfill.</title>
        <authorList>
            <person name="Zhao Y."/>
        </authorList>
    </citation>
    <scope>NUCLEOTIDE SEQUENCE [LARGE SCALE GENOMIC DNA]</scope>
    <source>
        <strain evidence="1 2">CCTCC AB2014300</strain>
    </source>
</reference>
<dbReference type="RefSeq" id="WP_345883888.1">
    <property type="nucleotide sequence ID" value="NZ_JBDFRB010000004.1"/>
</dbReference>
<keyword evidence="2" id="KW-1185">Reference proteome</keyword>
<evidence type="ECO:0000313" key="2">
    <source>
        <dbReference type="Proteomes" id="UP001422074"/>
    </source>
</evidence>
<comment type="caution">
    <text evidence="1">The sequence shown here is derived from an EMBL/GenBank/DDBJ whole genome shotgun (WGS) entry which is preliminary data.</text>
</comment>
<protein>
    <recommendedName>
        <fullName evidence="3">Ig-like domain-containing protein</fullName>
    </recommendedName>
</protein>
<evidence type="ECO:0000313" key="1">
    <source>
        <dbReference type="EMBL" id="MEN2744090.1"/>
    </source>
</evidence>
<gene>
    <name evidence="1" type="ORF">ABCQ75_05995</name>
</gene>
<proteinExistence type="predicted"/>
<dbReference type="Proteomes" id="UP001422074">
    <property type="component" value="Unassembled WGS sequence"/>
</dbReference>
<name>A0ABU9WY40_9MICC</name>
<dbReference type="EMBL" id="JBDFRB010000004">
    <property type="protein sequence ID" value="MEN2744090.1"/>
    <property type="molecule type" value="Genomic_DNA"/>
</dbReference>
<evidence type="ECO:0008006" key="3">
    <source>
        <dbReference type="Google" id="ProtNLM"/>
    </source>
</evidence>
<dbReference type="Gene3D" id="2.60.40.2700">
    <property type="match status" value="4"/>
</dbReference>
<organism evidence="1 2">
    <name type="scientific">Sinomonas halotolerans</name>
    <dbReference type="NCBI Taxonomy" id="1644133"/>
    <lineage>
        <taxon>Bacteria</taxon>
        <taxon>Bacillati</taxon>
        <taxon>Actinomycetota</taxon>
        <taxon>Actinomycetes</taxon>
        <taxon>Micrococcales</taxon>
        <taxon>Micrococcaceae</taxon>
        <taxon>Sinomonas</taxon>
    </lineage>
</organism>
<accession>A0ABU9WY40</accession>
<sequence length="550" mass="57474">MEAGSIAEVAPTAPENATLPVEGDAVVGAVFTGIVWSTAVSGRPAVGEDLSVSSPQWAESATQGTVDYQWFRGTAAIASATVPDYTVTPADVGQKLWAMVTLSAPGFTTVELSSVQITGVAGTFAAAPVPTVTGTARVGQVQTANAGTWVPGGAALTYQWYRGTAAITGAVGRTYTASAADFGKALKVRVRATKAGFLPVNRFSAARTIAAGTIVATRPLTVAGTHRYGQTVRVSQGWPAGTAVRYQWYRNGVAVKGATGSALFLNPAYIGRRVNVKVTVSKPGYATRSVTTRAATVGRALITLKTAPRITGGTSRGSVLTASVGTYSPAPSAYAYQWYRNGAAISGARYRTYKVTAADNGKSLTVRVWASRSCSETRVSLSPAFRLPVWAVTVLRGDGTYRVGTHIKPGLYKSAGGSFCYWARLSGFSGRFSDIRANEIASGVTYVQILPGDVGFETDGCGAWTTVPSTGARATRITKDGTYRVGIDILPGTYYGYASGYSCYWATLTGFTGSLNNIYANDLPSGWFAVTIPPTAKGFEVHGCGTLTRG</sequence>